<accession>A0A7G3GBG7</accession>
<protein>
    <submittedName>
        <fullName evidence="3">Uncharacterized protein</fullName>
    </submittedName>
</protein>
<feature type="chain" id="PRO_5028963749" evidence="2">
    <location>
        <begin position="22"/>
        <end position="107"/>
    </location>
</feature>
<feature type="region of interest" description="Disordered" evidence="1">
    <location>
        <begin position="35"/>
        <end position="61"/>
    </location>
</feature>
<evidence type="ECO:0000256" key="2">
    <source>
        <dbReference type="SAM" id="SignalP"/>
    </source>
</evidence>
<dbReference type="Proteomes" id="UP000515917">
    <property type="component" value="Chromosome"/>
</dbReference>
<dbReference type="KEGG" id="ifl:C1H71_13150"/>
<dbReference type="AlphaFoldDB" id="A0A7G3GBG7"/>
<proteinExistence type="predicted"/>
<sequence>MKILRLTIVATILLTMTAVEASPYRFGRNGRRVSAHPAPAKVVHSTVSSKSGPTVQARPQPHVETLPATVLTRSSAAPITSSGMTYSEPKLSTAQENELRWRLYSYP</sequence>
<name>A0A7G3GBG7_9NEIS</name>
<evidence type="ECO:0000313" key="3">
    <source>
        <dbReference type="EMBL" id="QBC44382.1"/>
    </source>
</evidence>
<keyword evidence="2" id="KW-0732">Signal</keyword>
<feature type="signal peptide" evidence="2">
    <location>
        <begin position="1"/>
        <end position="21"/>
    </location>
</feature>
<evidence type="ECO:0000313" key="4">
    <source>
        <dbReference type="Proteomes" id="UP000515917"/>
    </source>
</evidence>
<reference evidence="3 4" key="1">
    <citation type="submission" date="2018-01" db="EMBL/GenBank/DDBJ databases">
        <title>Genome sequence of Iodobacter sp. strain PCH194 isolated from Indian Trans-Himalaya.</title>
        <authorList>
            <person name="Kumar V."/>
            <person name="Thakur V."/>
            <person name="Kumar S."/>
            <person name="Singh D."/>
        </authorList>
    </citation>
    <scope>NUCLEOTIDE SEQUENCE [LARGE SCALE GENOMIC DNA]</scope>
    <source>
        <strain evidence="3 4">PCH194</strain>
    </source>
</reference>
<dbReference type="EMBL" id="CP025781">
    <property type="protein sequence ID" value="QBC44382.1"/>
    <property type="molecule type" value="Genomic_DNA"/>
</dbReference>
<gene>
    <name evidence="3" type="ORF">C1H71_13150</name>
</gene>
<keyword evidence="4" id="KW-1185">Reference proteome</keyword>
<feature type="compositionally biased region" description="Polar residues" evidence="1">
    <location>
        <begin position="45"/>
        <end position="54"/>
    </location>
</feature>
<dbReference type="RefSeq" id="WP_130106921.1">
    <property type="nucleotide sequence ID" value="NZ_CP025781.1"/>
</dbReference>
<organism evidence="3 4">
    <name type="scientific">Iodobacter fluviatilis</name>
    <dbReference type="NCBI Taxonomy" id="537"/>
    <lineage>
        <taxon>Bacteria</taxon>
        <taxon>Pseudomonadati</taxon>
        <taxon>Pseudomonadota</taxon>
        <taxon>Betaproteobacteria</taxon>
        <taxon>Neisseriales</taxon>
        <taxon>Chitinibacteraceae</taxon>
        <taxon>Iodobacter</taxon>
    </lineage>
</organism>
<evidence type="ECO:0000256" key="1">
    <source>
        <dbReference type="SAM" id="MobiDB-lite"/>
    </source>
</evidence>